<protein>
    <submittedName>
        <fullName evidence="3">PH domain-containing protein</fullName>
    </submittedName>
</protein>
<gene>
    <name evidence="3" type="ORF">J4709_47510</name>
</gene>
<sequence length="180" mass="20736">MGLADRYLAEDESLVYATRQHWTEMVGEFVILCLVWIVAGALLWFIPFGQDWGRIADYVVLALAALCSLWFWLIPLLRWRGTMYILTTKRIYKRTGLLTKTGHSIPLSRVNDVSYRVTLWERIWRYGTLDVQSASEHGMLRLKCVPDPEGLRSRIYTAVDNEQNRYERGPDQGAPGGLRG</sequence>
<keyword evidence="1" id="KW-0812">Transmembrane</keyword>
<keyword evidence="1" id="KW-0472">Membrane</keyword>
<dbReference type="PANTHER" id="PTHR37938:SF1">
    <property type="entry name" value="BLL0215 PROTEIN"/>
    <property type="match status" value="1"/>
</dbReference>
<dbReference type="InterPro" id="IPR005182">
    <property type="entry name" value="YdbS-like_PH"/>
</dbReference>
<feature type="domain" description="YdbS-like PH" evidence="2">
    <location>
        <begin position="79"/>
        <end position="154"/>
    </location>
</feature>
<organism evidence="3 4">
    <name type="scientific">Actinomadura violacea</name>
    <dbReference type="NCBI Taxonomy" id="2819934"/>
    <lineage>
        <taxon>Bacteria</taxon>
        <taxon>Bacillati</taxon>
        <taxon>Actinomycetota</taxon>
        <taxon>Actinomycetes</taxon>
        <taxon>Streptosporangiales</taxon>
        <taxon>Thermomonosporaceae</taxon>
        <taxon>Actinomadura</taxon>
    </lineage>
</organism>
<dbReference type="PANTHER" id="PTHR37938">
    <property type="entry name" value="BLL0215 PROTEIN"/>
    <property type="match status" value="1"/>
</dbReference>
<evidence type="ECO:0000313" key="4">
    <source>
        <dbReference type="Proteomes" id="UP000680206"/>
    </source>
</evidence>
<dbReference type="RefSeq" id="WP_208252084.1">
    <property type="nucleotide sequence ID" value="NZ_JAGEPF010000043.1"/>
</dbReference>
<evidence type="ECO:0000256" key="1">
    <source>
        <dbReference type="SAM" id="Phobius"/>
    </source>
</evidence>
<evidence type="ECO:0000313" key="3">
    <source>
        <dbReference type="EMBL" id="MBO2465236.1"/>
    </source>
</evidence>
<name>A0ABS3S8B2_9ACTN</name>
<accession>A0ABS3S8B2</accession>
<feature type="transmembrane region" description="Helical" evidence="1">
    <location>
        <begin position="29"/>
        <end position="46"/>
    </location>
</feature>
<reference evidence="3 4" key="1">
    <citation type="submission" date="2021-03" db="EMBL/GenBank/DDBJ databases">
        <title>Actinomadura violae sp. nov., isolated from lichen in Thailand.</title>
        <authorList>
            <person name="Kanchanasin P."/>
            <person name="Saeng-In P."/>
            <person name="Phongsopitanun W."/>
            <person name="Yuki M."/>
            <person name="Kudo T."/>
            <person name="Ohkuma M."/>
            <person name="Tanasupawat S."/>
        </authorList>
    </citation>
    <scope>NUCLEOTIDE SEQUENCE [LARGE SCALE GENOMIC DNA]</scope>
    <source>
        <strain evidence="3 4">LCR2-06</strain>
    </source>
</reference>
<dbReference type="EMBL" id="JAGEPF010000043">
    <property type="protein sequence ID" value="MBO2465236.1"/>
    <property type="molecule type" value="Genomic_DNA"/>
</dbReference>
<evidence type="ECO:0000259" key="2">
    <source>
        <dbReference type="Pfam" id="PF03703"/>
    </source>
</evidence>
<dbReference type="Proteomes" id="UP000680206">
    <property type="component" value="Unassembled WGS sequence"/>
</dbReference>
<feature type="transmembrane region" description="Helical" evidence="1">
    <location>
        <begin position="58"/>
        <end position="77"/>
    </location>
</feature>
<proteinExistence type="predicted"/>
<dbReference type="Pfam" id="PF03703">
    <property type="entry name" value="bPH_2"/>
    <property type="match status" value="1"/>
</dbReference>
<keyword evidence="1" id="KW-1133">Transmembrane helix</keyword>
<comment type="caution">
    <text evidence="3">The sequence shown here is derived from an EMBL/GenBank/DDBJ whole genome shotgun (WGS) entry which is preliminary data.</text>
</comment>
<keyword evidence="4" id="KW-1185">Reference proteome</keyword>